<dbReference type="Gene3D" id="1.10.1760.20">
    <property type="match status" value="1"/>
</dbReference>
<name>A0A2N0UKE1_9FIRM</name>
<organism evidence="4 5">
    <name type="scientific">Ruminococcus bromii</name>
    <dbReference type="NCBI Taxonomy" id="40518"/>
    <lineage>
        <taxon>Bacteria</taxon>
        <taxon>Bacillati</taxon>
        <taxon>Bacillota</taxon>
        <taxon>Clostridia</taxon>
        <taxon>Eubacteriales</taxon>
        <taxon>Oscillospiraceae</taxon>
        <taxon>Ruminococcus</taxon>
    </lineage>
</organism>
<dbReference type="PANTHER" id="PTHR37815">
    <property type="entry name" value="UPF0397 PROTEIN BC_2624-RELATED"/>
    <property type="match status" value="1"/>
</dbReference>
<feature type="transmembrane region" description="Helical" evidence="3">
    <location>
        <begin position="50"/>
        <end position="74"/>
    </location>
</feature>
<dbReference type="RefSeq" id="WP_101029491.1">
    <property type="nucleotide sequence ID" value="NZ_CABMMZ010000070.1"/>
</dbReference>
<sequence>MTAKTVSKTDSKFNVKLIAITAMCAALVTVTTAFIKIPSPLGYSHAGDSMIYLAASILPGPFGIIASSIGGALADLISGYPHWAIPTAIIKALNAVPFVLCRMAMKKRGKDEKIISPSSLLMLIPTTIVTIGGYFIANGLMYDFAAAIAELPTCWLQPGVGALIFIVVGIGLDKINFKKKLSL</sequence>
<dbReference type="PANTHER" id="PTHR37815:SF3">
    <property type="entry name" value="UPF0397 PROTEIN SPR0429"/>
    <property type="match status" value="1"/>
</dbReference>
<dbReference type="Proteomes" id="UP000233425">
    <property type="component" value="Unassembled WGS sequence"/>
</dbReference>
<keyword evidence="1 3" id="KW-0812">Transmembrane</keyword>
<feature type="transmembrane region" description="Helical" evidence="3">
    <location>
        <begin position="120"/>
        <end position="149"/>
    </location>
</feature>
<evidence type="ECO:0000256" key="3">
    <source>
        <dbReference type="SAM" id="Phobius"/>
    </source>
</evidence>
<keyword evidence="2 3" id="KW-1133">Transmembrane helix</keyword>
<proteinExistence type="predicted"/>
<dbReference type="EMBL" id="NNSR01000070">
    <property type="protein sequence ID" value="PKD27441.1"/>
    <property type="molecule type" value="Genomic_DNA"/>
</dbReference>
<keyword evidence="3" id="KW-0472">Membrane</keyword>
<accession>A0A2N0UKE1</accession>
<evidence type="ECO:0000256" key="2">
    <source>
        <dbReference type="ARBA" id="ARBA00022989"/>
    </source>
</evidence>
<dbReference type="Pfam" id="PF07155">
    <property type="entry name" value="ECF-ribofla_trS"/>
    <property type="match status" value="1"/>
</dbReference>
<dbReference type="AlphaFoldDB" id="A0A2N0UKE1"/>
<protein>
    <submittedName>
        <fullName evidence="4">Putative membrane protein</fullName>
    </submittedName>
</protein>
<feature type="transmembrane region" description="Helical" evidence="3">
    <location>
        <begin position="17"/>
        <end position="38"/>
    </location>
</feature>
<gene>
    <name evidence="4" type="ORF">RBATCC27255_01546</name>
</gene>
<evidence type="ECO:0000256" key="1">
    <source>
        <dbReference type="ARBA" id="ARBA00022692"/>
    </source>
</evidence>
<feature type="transmembrane region" description="Helical" evidence="3">
    <location>
        <begin position="155"/>
        <end position="172"/>
    </location>
</feature>
<keyword evidence="5" id="KW-1185">Reference proteome</keyword>
<evidence type="ECO:0000313" key="4">
    <source>
        <dbReference type="EMBL" id="PKD27441.1"/>
    </source>
</evidence>
<dbReference type="GO" id="GO:0016020">
    <property type="term" value="C:membrane"/>
    <property type="evidence" value="ECO:0007669"/>
    <property type="project" value="InterPro"/>
</dbReference>
<evidence type="ECO:0000313" key="5">
    <source>
        <dbReference type="Proteomes" id="UP000233425"/>
    </source>
</evidence>
<dbReference type="InterPro" id="IPR009825">
    <property type="entry name" value="ECF_substrate-spec-like"/>
</dbReference>
<comment type="caution">
    <text evidence="4">The sequence shown here is derived from an EMBL/GenBank/DDBJ whole genome shotgun (WGS) entry which is preliminary data.</text>
</comment>
<reference evidence="4" key="1">
    <citation type="journal article" date="2018" name="Environ. Microbiol.">
        <title>Sporulation capability and amylosome conservation among diverse human colonic and rumen isolates of the keystone starch-degrader Ruminococcus bromii.</title>
        <authorList>
            <person name="Mukhopadhya I."/>
            <person name="Morais S."/>
            <person name="Laverde-Gomez J."/>
            <person name="Sheridan P.O."/>
            <person name="Walker A.W."/>
            <person name="Kelly W."/>
            <person name="Klieve A.V."/>
            <person name="Ouwerkerk D."/>
            <person name="Duncan S.H."/>
            <person name="Louis P."/>
            <person name="Koropatkin N."/>
            <person name="Cockburn D."/>
            <person name="Kibler R."/>
            <person name="Cooper P.J."/>
            <person name="Sandoval C."/>
            <person name="Crost E."/>
            <person name="Juge N."/>
            <person name="Bayer E.A."/>
            <person name="Flint H.J."/>
        </authorList>
    </citation>
    <scope>NUCLEOTIDE SEQUENCE [LARGE SCALE GENOMIC DNA]</scope>
    <source>
        <strain evidence="4">ATCC 27255</strain>
    </source>
</reference>